<evidence type="ECO:0000256" key="1">
    <source>
        <dbReference type="SAM" id="Coils"/>
    </source>
</evidence>
<name>A0ABU8LI59_9MICO</name>
<dbReference type="EMBL" id="JBBDGN010000001">
    <property type="protein sequence ID" value="MEJ1090362.1"/>
    <property type="molecule type" value="Genomic_DNA"/>
</dbReference>
<gene>
    <name evidence="2" type="ORF">WDU93_01555</name>
</gene>
<keyword evidence="3" id="KW-1185">Reference proteome</keyword>
<feature type="coiled-coil region" evidence="1">
    <location>
        <begin position="59"/>
        <end position="93"/>
    </location>
</feature>
<evidence type="ECO:0008006" key="4">
    <source>
        <dbReference type="Google" id="ProtNLM"/>
    </source>
</evidence>
<keyword evidence="1" id="KW-0175">Coiled coil</keyword>
<comment type="caution">
    <text evidence="2">The sequence shown here is derived from an EMBL/GenBank/DDBJ whole genome shotgun (WGS) entry which is preliminary data.</text>
</comment>
<dbReference type="RefSeq" id="WP_337316658.1">
    <property type="nucleotide sequence ID" value="NZ_JBBDGN010000001.1"/>
</dbReference>
<accession>A0ABU8LI59</accession>
<dbReference type="Proteomes" id="UP001366085">
    <property type="component" value="Unassembled WGS sequence"/>
</dbReference>
<sequence>MTDGVDIPLQSMSELSESLRVIIAEFDEAGAGSRTGGLVDAIDRPMGDSRLSRAADEFESAWDDKRETLRQDLEEMKKRIDDAREGWQEADLELARSLEPKQ</sequence>
<evidence type="ECO:0000313" key="3">
    <source>
        <dbReference type="Proteomes" id="UP001366085"/>
    </source>
</evidence>
<evidence type="ECO:0000313" key="2">
    <source>
        <dbReference type="EMBL" id="MEJ1090362.1"/>
    </source>
</evidence>
<proteinExistence type="predicted"/>
<reference evidence="2 3" key="1">
    <citation type="submission" date="2024-02" db="EMBL/GenBank/DDBJ databases">
        <authorList>
            <person name="Saticioglu I.B."/>
        </authorList>
    </citation>
    <scope>NUCLEOTIDE SEQUENCE [LARGE SCALE GENOMIC DNA]</scope>
    <source>
        <strain evidence="2 3">Mu-43</strain>
    </source>
</reference>
<protein>
    <recommendedName>
        <fullName evidence="4">Flagellar protein FlgN</fullName>
    </recommendedName>
</protein>
<organism evidence="2 3">
    <name type="scientific">Microbacterium istanbulense</name>
    <dbReference type="NCBI Taxonomy" id="3122049"/>
    <lineage>
        <taxon>Bacteria</taxon>
        <taxon>Bacillati</taxon>
        <taxon>Actinomycetota</taxon>
        <taxon>Actinomycetes</taxon>
        <taxon>Micrococcales</taxon>
        <taxon>Microbacteriaceae</taxon>
        <taxon>Microbacterium</taxon>
    </lineage>
</organism>